<gene>
    <name evidence="1" type="ORF">LCGC14_1527660</name>
</gene>
<comment type="caution">
    <text evidence="1">The sequence shown here is derived from an EMBL/GenBank/DDBJ whole genome shotgun (WGS) entry which is preliminary data.</text>
</comment>
<protein>
    <submittedName>
        <fullName evidence="1">Uncharacterized protein</fullName>
    </submittedName>
</protein>
<organism evidence="1">
    <name type="scientific">marine sediment metagenome</name>
    <dbReference type="NCBI Taxonomy" id="412755"/>
    <lineage>
        <taxon>unclassified sequences</taxon>
        <taxon>metagenomes</taxon>
        <taxon>ecological metagenomes</taxon>
    </lineage>
</organism>
<proteinExistence type="predicted"/>
<name>A0A0F9JHQ2_9ZZZZ</name>
<reference evidence="1" key="1">
    <citation type="journal article" date="2015" name="Nature">
        <title>Complex archaea that bridge the gap between prokaryotes and eukaryotes.</title>
        <authorList>
            <person name="Spang A."/>
            <person name="Saw J.H."/>
            <person name="Jorgensen S.L."/>
            <person name="Zaremba-Niedzwiedzka K."/>
            <person name="Martijn J."/>
            <person name="Lind A.E."/>
            <person name="van Eijk R."/>
            <person name="Schleper C."/>
            <person name="Guy L."/>
            <person name="Ettema T.J."/>
        </authorList>
    </citation>
    <scope>NUCLEOTIDE SEQUENCE</scope>
</reference>
<sequence length="144" mass="16575">MSDLICEEISRRAGFAVSVGNWIAPDGAIICGTNYETHHWETIKEHFKGEVKTDNQLEYMNKIIHDGFIRLVFRADVCFQVGCDNVDELWSEQLNYKRMISILEAIKNIEGVDIHIFSKHFYMIGSAVSIITKDKKKLQIKVQP</sequence>
<dbReference type="AlphaFoldDB" id="A0A0F9JHQ2"/>
<accession>A0A0F9JHQ2</accession>
<dbReference type="EMBL" id="LAZR01011408">
    <property type="protein sequence ID" value="KKM61851.1"/>
    <property type="molecule type" value="Genomic_DNA"/>
</dbReference>
<evidence type="ECO:0000313" key="1">
    <source>
        <dbReference type="EMBL" id="KKM61851.1"/>
    </source>
</evidence>